<feature type="compositionally biased region" description="Polar residues" evidence="1">
    <location>
        <begin position="121"/>
        <end position="132"/>
    </location>
</feature>
<name>A0A0M0K949_9EUKA</name>
<feature type="region of interest" description="Disordered" evidence="1">
    <location>
        <begin position="89"/>
        <end position="132"/>
    </location>
</feature>
<protein>
    <submittedName>
        <fullName evidence="2">Uncharacterized protein</fullName>
    </submittedName>
</protein>
<evidence type="ECO:0000313" key="3">
    <source>
        <dbReference type="Proteomes" id="UP000037460"/>
    </source>
</evidence>
<organism evidence="2 3">
    <name type="scientific">Chrysochromulina tobinii</name>
    <dbReference type="NCBI Taxonomy" id="1460289"/>
    <lineage>
        <taxon>Eukaryota</taxon>
        <taxon>Haptista</taxon>
        <taxon>Haptophyta</taxon>
        <taxon>Prymnesiophyceae</taxon>
        <taxon>Prymnesiales</taxon>
        <taxon>Chrysochromulinaceae</taxon>
        <taxon>Chrysochromulina</taxon>
    </lineage>
</organism>
<feature type="region of interest" description="Disordered" evidence="1">
    <location>
        <begin position="1"/>
        <end position="28"/>
    </location>
</feature>
<keyword evidence="3" id="KW-1185">Reference proteome</keyword>
<evidence type="ECO:0000256" key="1">
    <source>
        <dbReference type="SAM" id="MobiDB-lite"/>
    </source>
</evidence>
<dbReference type="Proteomes" id="UP000037460">
    <property type="component" value="Unassembled WGS sequence"/>
</dbReference>
<dbReference type="EMBL" id="JWZX01000893">
    <property type="protein sequence ID" value="KOO35381.1"/>
    <property type="molecule type" value="Genomic_DNA"/>
</dbReference>
<proteinExistence type="predicted"/>
<feature type="compositionally biased region" description="Polar residues" evidence="1">
    <location>
        <begin position="11"/>
        <end position="24"/>
    </location>
</feature>
<dbReference type="AlphaFoldDB" id="A0A0M0K949"/>
<accession>A0A0M0K949</accession>
<evidence type="ECO:0000313" key="2">
    <source>
        <dbReference type="EMBL" id="KOO35381.1"/>
    </source>
</evidence>
<comment type="caution">
    <text evidence="2">The sequence shown here is derived from an EMBL/GenBank/DDBJ whole genome shotgun (WGS) entry which is preliminary data.</text>
</comment>
<gene>
    <name evidence="2" type="ORF">Ctob_016501</name>
</gene>
<reference evidence="3" key="1">
    <citation type="journal article" date="2015" name="PLoS Genet.">
        <title>Genome Sequence and Transcriptome Analyses of Chrysochromulina tobin: Metabolic Tools for Enhanced Algal Fitness in the Prominent Order Prymnesiales (Haptophyceae).</title>
        <authorList>
            <person name="Hovde B.T."/>
            <person name="Deodato C.R."/>
            <person name="Hunsperger H.M."/>
            <person name="Ryken S.A."/>
            <person name="Yost W."/>
            <person name="Jha R.K."/>
            <person name="Patterson J."/>
            <person name="Monnat R.J. Jr."/>
            <person name="Barlow S.B."/>
            <person name="Starkenburg S.R."/>
            <person name="Cattolico R.A."/>
        </authorList>
    </citation>
    <scope>NUCLEOTIDE SEQUENCE</scope>
    <source>
        <strain evidence="3">CCMP291</strain>
    </source>
</reference>
<sequence length="132" mass="13575">MTLDLSPRTWPLSSGASCRPNSAAGSPAESALRAAFASSLTGSSDPIPSQSALRAASRSGARRTAFIHMSRPTLHENVTSDAGTFISSTGCWSPPVLARTTHSPGRPSRRRSPSRPTPATVATTGSPGRSGC</sequence>